<feature type="non-terminal residue" evidence="1">
    <location>
        <position position="1"/>
    </location>
</feature>
<evidence type="ECO:0000313" key="2">
    <source>
        <dbReference type="Proteomes" id="UP001215598"/>
    </source>
</evidence>
<accession>A0AAD7JCW4</accession>
<comment type="caution">
    <text evidence="1">The sequence shown here is derived from an EMBL/GenBank/DDBJ whole genome shotgun (WGS) entry which is preliminary data.</text>
</comment>
<dbReference type="Proteomes" id="UP001215598">
    <property type="component" value="Unassembled WGS sequence"/>
</dbReference>
<sequence length="134" mass="14497">IGPSLPCGFCAAPGKPECAVHVKKKGPMMHVETNCPMVSAFQYKPADQGSKSTPCCKVPVVCKLCFPDVPRAGTSQPTQWRYNMPEHLSLAHSEYASPLNPRGTRLPHEVWVSMEVSEAEELALGIPKASIPVV</sequence>
<name>A0AAD7JCW4_9AGAR</name>
<organism evidence="1 2">
    <name type="scientific">Mycena metata</name>
    <dbReference type="NCBI Taxonomy" id="1033252"/>
    <lineage>
        <taxon>Eukaryota</taxon>
        <taxon>Fungi</taxon>
        <taxon>Dikarya</taxon>
        <taxon>Basidiomycota</taxon>
        <taxon>Agaricomycotina</taxon>
        <taxon>Agaricomycetes</taxon>
        <taxon>Agaricomycetidae</taxon>
        <taxon>Agaricales</taxon>
        <taxon>Marasmiineae</taxon>
        <taxon>Mycenaceae</taxon>
        <taxon>Mycena</taxon>
    </lineage>
</organism>
<dbReference type="AlphaFoldDB" id="A0AAD7JCW4"/>
<feature type="non-terminal residue" evidence="1">
    <location>
        <position position="134"/>
    </location>
</feature>
<gene>
    <name evidence="1" type="ORF">B0H16DRAFT_1227904</name>
</gene>
<keyword evidence="2" id="KW-1185">Reference proteome</keyword>
<dbReference type="EMBL" id="JARKIB010000039">
    <property type="protein sequence ID" value="KAJ7759674.1"/>
    <property type="molecule type" value="Genomic_DNA"/>
</dbReference>
<protein>
    <submittedName>
        <fullName evidence="1">Uncharacterized protein</fullName>
    </submittedName>
</protein>
<evidence type="ECO:0000313" key="1">
    <source>
        <dbReference type="EMBL" id="KAJ7759674.1"/>
    </source>
</evidence>
<proteinExistence type="predicted"/>
<reference evidence="1" key="1">
    <citation type="submission" date="2023-03" db="EMBL/GenBank/DDBJ databases">
        <title>Massive genome expansion in bonnet fungi (Mycena s.s.) driven by repeated elements and novel gene families across ecological guilds.</title>
        <authorList>
            <consortium name="Lawrence Berkeley National Laboratory"/>
            <person name="Harder C.B."/>
            <person name="Miyauchi S."/>
            <person name="Viragh M."/>
            <person name="Kuo A."/>
            <person name="Thoen E."/>
            <person name="Andreopoulos B."/>
            <person name="Lu D."/>
            <person name="Skrede I."/>
            <person name="Drula E."/>
            <person name="Henrissat B."/>
            <person name="Morin E."/>
            <person name="Kohler A."/>
            <person name="Barry K."/>
            <person name="LaButti K."/>
            <person name="Morin E."/>
            <person name="Salamov A."/>
            <person name="Lipzen A."/>
            <person name="Mereny Z."/>
            <person name="Hegedus B."/>
            <person name="Baldrian P."/>
            <person name="Stursova M."/>
            <person name="Weitz H."/>
            <person name="Taylor A."/>
            <person name="Grigoriev I.V."/>
            <person name="Nagy L.G."/>
            <person name="Martin F."/>
            <person name="Kauserud H."/>
        </authorList>
    </citation>
    <scope>NUCLEOTIDE SEQUENCE</scope>
    <source>
        <strain evidence="1">CBHHK182m</strain>
    </source>
</reference>